<gene>
    <name evidence="8" type="ORF">EUBDOL_00138</name>
</gene>
<protein>
    <recommendedName>
        <fullName evidence="7">Na+/H+ antiporter NhaC-like C-terminal domain-containing protein</fullName>
    </recommendedName>
</protein>
<evidence type="ECO:0000256" key="6">
    <source>
        <dbReference type="SAM" id="Phobius"/>
    </source>
</evidence>
<feature type="transmembrane region" description="Helical" evidence="6">
    <location>
        <begin position="421"/>
        <end position="439"/>
    </location>
</feature>
<dbReference type="EMBL" id="ABAW02000010">
    <property type="protein sequence ID" value="EDP12230.1"/>
    <property type="molecule type" value="Genomic_DNA"/>
</dbReference>
<feature type="transmembrane region" description="Helical" evidence="6">
    <location>
        <begin position="382"/>
        <end position="400"/>
    </location>
</feature>
<evidence type="ECO:0000313" key="8">
    <source>
        <dbReference type="EMBL" id="EDP12230.1"/>
    </source>
</evidence>
<sequence length="598" mass="64259">MAFLLEKELKGMRKKRFRFILITVLMLISLGIFTTDVHASKDPTQESGTKTIQCDACDGSGVCMECLGSKESCDSCKNSRQCTTCQGSGYIASPSKFYNTAWALLPPLIAIGLALLTKEVYSSLFIGIIVGGLLFANFSLEGTLLHVFNDGIANVLADSYNVGILVFLVILGTMVCLMNKAGGSAAFGRWAKEHVKSRVGAQLAVIILGCLIFIDDYFNCLTVGSVMRPLTDAHRISRAKLAYIIDATAAPICIIAPISSWAAAVAGFAEDGQGLSLFIQAIPYNFYALLTILMMVGLVLMKIDFGAMAKHERNAIKNNDVFSGESVYQQVEERFEDTNGRVLDLIFPILVLIVCCVIGMLYSGGFFRGVDFITAFSNSDASVGLMLGSAIALLITFLYYGLRKAMSFKEMMACLPEGFKAMVPAILILTFAWSLKAMTDSLGAKYFVRDLVVSGAQGMQMLLPALIFLIGCGLAFATGTSWGTFGILIPIVQSVFSMDQPLAIICISACMAGAVCGDHCSPISDTTIMASAGAQCDHVSHVSTQLPYALLCAGISFVTYILAGTLAYFDGPAILALPVGMSLMLGILFYLKRRYAKP</sequence>
<dbReference type="GO" id="GO:0005886">
    <property type="term" value="C:plasma membrane"/>
    <property type="evidence" value="ECO:0007669"/>
    <property type="project" value="UniProtKB-SubCell"/>
</dbReference>
<dbReference type="Pfam" id="PF03553">
    <property type="entry name" value="Na_H_antiporter"/>
    <property type="match status" value="1"/>
</dbReference>
<organism evidence="8 9">
    <name type="scientific">Amedibacillus dolichus DSM 3991</name>
    <dbReference type="NCBI Taxonomy" id="428127"/>
    <lineage>
        <taxon>Bacteria</taxon>
        <taxon>Bacillati</taxon>
        <taxon>Bacillota</taxon>
        <taxon>Erysipelotrichia</taxon>
        <taxon>Erysipelotrichales</taxon>
        <taxon>Erysipelotrichaceae</taxon>
        <taxon>Amedibacillus</taxon>
    </lineage>
</organism>
<keyword evidence="4 6" id="KW-1133">Transmembrane helix</keyword>
<comment type="caution">
    <text evidence="8">The sequence shown here is derived from an EMBL/GenBank/DDBJ whole genome shotgun (WGS) entry which is preliminary data.</text>
</comment>
<dbReference type="InterPro" id="IPR018461">
    <property type="entry name" value="Na/H_Antiport_NhaC-like_C"/>
</dbReference>
<evidence type="ECO:0000256" key="3">
    <source>
        <dbReference type="ARBA" id="ARBA00022692"/>
    </source>
</evidence>
<dbReference type="AlphaFoldDB" id="A8R806"/>
<evidence type="ECO:0000256" key="5">
    <source>
        <dbReference type="ARBA" id="ARBA00023136"/>
    </source>
</evidence>
<feature type="transmembrane region" description="Helical" evidence="6">
    <location>
        <begin position="459"/>
        <end position="492"/>
    </location>
</feature>
<accession>A8R806</accession>
<evidence type="ECO:0000313" key="9">
    <source>
        <dbReference type="Proteomes" id="UP000004090"/>
    </source>
</evidence>
<keyword evidence="3 6" id="KW-0812">Transmembrane</keyword>
<dbReference type="STRING" id="428127.EUBDOL_00138"/>
<dbReference type="PANTHER" id="PTHR43478:SF1">
    <property type="entry name" value="NA+_H+ ANTIPORTER NHAC-LIKE C-TERMINAL DOMAIN-CONTAINING PROTEIN"/>
    <property type="match status" value="1"/>
</dbReference>
<comment type="subcellular location">
    <subcellularLocation>
        <location evidence="1">Cell membrane</location>
        <topology evidence="1">Multi-pass membrane protein</topology>
    </subcellularLocation>
</comment>
<evidence type="ECO:0000256" key="1">
    <source>
        <dbReference type="ARBA" id="ARBA00004651"/>
    </source>
</evidence>
<feature type="transmembrane region" description="Helical" evidence="6">
    <location>
        <begin position="123"/>
        <end position="140"/>
    </location>
</feature>
<name>A8R806_9FIRM</name>
<keyword evidence="2" id="KW-1003">Cell membrane</keyword>
<feature type="transmembrane region" description="Helical" evidence="6">
    <location>
        <begin position="342"/>
        <end position="362"/>
    </location>
</feature>
<dbReference type="eggNOG" id="COG1757">
    <property type="taxonomic scope" value="Bacteria"/>
</dbReference>
<keyword evidence="5 6" id="KW-0472">Membrane</keyword>
<dbReference type="PANTHER" id="PTHR43478">
    <property type="entry name" value="NA+/H+ ANTIPORTER-RELATED"/>
    <property type="match status" value="1"/>
</dbReference>
<feature type="domain" description="Na+/H+ antiporter NhaC-like C-terminal" evidence="7">
    <location>
        <begin position="253"/>
        <end position="564"/>
    </location>
</feature>
<evidence type="ECO:0000259" key="7">
    <source>
        <dbReference type="Pfam" id="PF03553"/>
    </source>
</evidence>
<dbReference type="HOGENOM" id="CLU_018751_1_0_9"/>
<feature type="transmembrane region" description="Helical" evidence="6">
    <location>
        <begin position="548"/>
        <end position="567"/>
    </location>
</feature>
<evidence type="ECO:0000256" key="2">
    <source>
        <dbReference type="ARBA" id="ARBA00022475"/>
    </source>
</evidence>
<feature type="transmembrane region" description="Helical" evidence="6">
    <location>
        <begin position="573"/>
        <end position="591"/>
    </location>
</feature>
<reference evidence="8 9" key="1">
    <citation type="submission" date="2007-09" db="EMBL/GenBank/DDBJ databases">
        <title>Draft genome sequence of Eubacterium dolichum (DSM 3991).</title>
        <authorList>
            <person name="Sudarsanam P."/>
            <person name="Ley R."/>
            <person name="Guruge J."/>
            <person name="Turnbaugh P.J."/>
            <person name="Mahowald M."/>
            <person name="Liep D."/>
            <person name="Gordon J."/>
        </authorList>
    </citation>
    <scope>NUCLEOTIDE SEQUENCE [LARGE SCALE GENOMIC DNA]</scope>
    <source>
        <strain evidence="8 9">DSM 3991</strain>
    </source>
</reference>
<feature type="transmembrane region" description="Helical" evidence="6">
    <location>
        <begin position="97"/>
        <end position="116"/>
    </location>
</feature>
<dbReference type="Proteomes" id="UP000004090">
    <property type="component" value="Unassembled WGS sequence"/>
</dbReference>
<reference evidence="8 9" key="2">
    <citation type="submission" date="2007-09" db="EMBL/GenBank/DDBJ databases">
        <authorList>
            <person name="Fulton L."/>
            <person name="Clifton S."/>
            <person name="Fulton B."/>
            <person name="Xu J."/>
            <person name="Minx P."/>
            <person name="Pepin K.H."/>
            <person name="Johnson M."/>
            <person name="Thiruvilangam P."/>
            <person name="Bhonagiri V."/>
            <person name="Nash W.E."/>
            <person name="Mardis E.R."/>
            <person name="Wilson R.K."/>
        </authorList>
    </citation>
    <scope>NUCLEOTIDE SEQUENCE [LARGE SCALE GENOMIC DNA]</scope>
    <source>
        <strain evidence="8 9">DSM 3991</strain>
    </source>
</reference>
<proteinExistence type="predicted"/>
<feature type="transmembrane region" description="Helical" evidence="6">
    <location>
        <begin position="160"/>
        <end position="178"/>
    </location>
</feature>
<feature type="transmembrane region" description="Helical" evidence="6">
    <location>
        <begin position="284"/>
        <end position="303"/>
    </location>
</feature>
<evidence type="ECO:0000256" key="4">
    <source>
        <dbReference type="ARBA" id="ARBA00022989"/>
    </source>
</evidence>